<evidence type="ECO:0000259" key="2">
    <source>
        <dbReference type="PROSITE" id="PS50800"/>
    </source>
</evidence>
<gene>
    <name evidence="3" type="ORF">PoB_000509400</name>
</gene>
<dbReference type="Gene3D" id="1.10.720.30">
    <property type="entry name" value="SAP domain"/>
    <property type="match status" value="1"/>
</dbReference>
<feature type="region of interest" description="Disordered" evidence="1">
    <location>
        <begin position="275"/>
        <end position="306"/>
    </location>
</feature>
<feature type="compositionally biased region" description="Basic and acidic residues" evidence="1">
    <location>
        <begin position="277"/>
        <end position="296"/>
    </location>
</feature>
<name>A0AAV3Y8L8_9GAST</name>
<dbReference type="AlphaFoldDB" id="A0AAV3Y8L8"/>
<dbReference type="InterPro" id="IPR003034">
    <property type="entry name" value="SAP_dom"/>
</dbReference>
<dbReference type="Proteomes" id="UP000735302">
    <property type="component" value="Unassembled WGS sequence"/>
</dbReference>
<evidence type="ECO:0000313" key="3">
    <source>
        <dbReference type="EMBL" id="GFN78588.1"/>
    </source>
</evidence>
<protein>
    <recommendedName>
        <fullName evidence="2">SAP domain-containing protein</fullName>
    </recommendedName>
</protein>
<accession>A0AAV3Y8L8</accession>
<feature type="compositionally biased region" description="Basic and acidic residues" evidence="1">
    <location>
        <begin position="232"/>
        <end position="258"/>
    </location>
</feature>
<keyword evidence="4" id="KW-1185">Reference proteome</keyword>
<dbReference type="Pfam" id="PF02037">
    <property type="entry name" value="SAP"/>
    <property type="match status" value="1"/>
</dbReference>
<reference evidence="3 4" key="1">
    <citation type="journal article" date="2021" name="Elife">
        <title>Chloroplast acquisition without the gene transfer in kleptoplastic sea slugs, Plakobranchus ocellatus.</title>
        <authorList>
            <person name="Maeda T."/>
            <person name="Takahashi S."/>
            <person name="Yoshida T."/>
            <person name="Shimamura S."/>
            <person name="Takaki Y."/>
            <person name="Nagai Y."/>
            <person name="Toyoda A."/>
            <person name="Suzuki Y."/>
            <person name="Arimoto A."/>
            <person name="Ishii H."/>
            <person name="Satoh N."/>
            <person name="Nishiyama T."/>
            <person name="Hasebe M."/>
            <person name="Maruyama T."/>
            <person name="Minagawa J."/>
            <person name="Obokata J."/>
            <person name="Shigenobu S."/>
        </authorList>
    </citation>
    <scope>NUCLEOTIDE SEQUENCE [LARGE SCALE GENOMIC DNA]</scope>
</reference>
<feature type="compositionally biased region" description="Acidic residues" evidence="1">
    <location>
        <begin position="297"/>
        <end position="306"/>
    </location>
</feature>
<evidence type="ECO:0000256" key="1">
    <source>
        <dbReference type="SAM" id="MobiDB-lite"/>
    </source>
</evidence>
<feature type="compositionally biased region" description="Basic and acidic residues" evidence="1">
    <location>
        <begin position="183"/>
        <end position="206"/>
    </location>
</feature>
<sequence>MDYGAQTLKTLKELCRKKGAKTTGKKAHLVERLQAYDRNTLCVDSQSQDKKIFEMQLPCKESYLLIATDVELSRPADSKDISKLDVSIPITNLDIPHYIKEQTNDGKALQESLWFVSVYNRRQQCHYCKDESHWPSRCSNKEGRENKIEKVLGKRKTQETTERKETKDSIKILGKKIQQERTKTYTQTVERKKTEQDKTPKEDFKKPGTNVKLVEKKTSRPTSKTPIQTMERAGKKDKEEERKIRQRSHSDPRKENRINDIQFITPPILSISNINKQRSEEIEERAAKRYKGREETSENSEIDVIT</sequence>
<dbReference type="EMBL" id="BLXT01000592">
    <property type="protein sequence ID" value="GFN78588.1"/>
    <property type="molecule type" value="Genomic_DNA"/>
</dbReference>
<dbReference type="SUPFAM" id="SSF68906">
    <property type="entry name" value="SAP domain"/>
    <property type="match status" value="1"/>
</dbReference>
<evidence type="ECO:0000313" key="4">
    <source>
        <dbReference type="Proteomes" id="UP000735302"/>
    </source>
</evidence>
<comment type="caution">
    <text evidence="3">The sequence shown here is derived from an EMBL/GenBank/DDBJ whole genome shotgun (WGS) entry which is preliminary data.</text>
</comment>
<dbReference type="InterPro" id="IPR036361">
    <property type="entry name" value="SAP_dom_sf"/>
</dbReference>
<dbReference type="SMART" id="SM00513">
    <property type="entry name" value="SAP"/>
    <property type="match status" value="1"/>
</dbReference>
<proteinExistence type="predicted"/>
<feature type="region of interest" description="Disordered" evidence="1">
    <location>
        <begin position="183"/>
        <end position="261"/>
    </location>
</feature>
<dbReference type="PROSITE" id="PS50800">
    <property type="entry name" value="SAP"/>
    <property type="match status" value="1"/>
</dbReference>
<organism evidence="3 4">
    <name type="scientific">Plakobranchus ocellatus</name>
    <dbReference type="NCBI Taxonomy" id="259542"/>
    <lineage>
        <taxon>Eukaryota</taxon>
        <taxon>Metazoa</taxon>
        <taxon>Spiralia</taxon>
        <taxon>Lophotrochozoa</taxon>
        <taxon>Mollusca</taxon>
        <taxon>Gastropoda</taxon>
        <taxon>Heterobranchia</taxon>
        <taxon>Euthyneura</taxon>
        <taxon>Panpulmonata</taxon>
        <taxon>Sacoglossa</taxon>
        <taxon>Placobranchoidea</taxon>
        <taxon>Plakobranchidae</taxon>
        <taxon>Plakobranchus</taxon>
    </lineage>
</organism>
<feature type="domain" description="SAP" evidence="2">
    <location>
        <begin position="3"/>
        <end position="37"/>
    </location>
</feature>